<sequence>MEVSHIYRNSLNACSIRCIMYKSFPLQQLVWNKFAMSSIESLLSNIDDGTKVGLIKALCLKCCCCQHWRRCGVLG</sequence>
<dbReference type="EMBL" id="JAIWYP010000001">
    <property type="protein sequence ID" value="KAH3878374.1"/>
    <property type="molecule type" value="Genomic_DNA"/>
</dbReference>
<proteinExistence type="predicted"/>
<evidence type="ECO:0000313" key="2">
    <source>
        <dbReference type="Proteomes" id="UP000828390"/>
    </source>
</evidence>
<dbReference type="AlphaFoldDB" id="A0A9D4MLY3"/>
<organism evidence="1 2">
    <name type="scientific">Dreissena polymorpha</name>
    <name type="common">Zebra mussel</name>
    <name type="synonym">Mytilus polymorpha</name>
    <dbReference type="NCBI Taxonomy" id="45954"/>
    <lineage>
        <taxon>Eukaryota</taxon>
        <taxon>Metazoa</taxon>
        <taxon>Spiralia</taxon>
        <taxon>Lophotrochozoa</taxon>
        <taxon>Mollusca</taxon>
        <taxon>Bivalvia</taxon>
        <taxon>Autobranchia</taxon>
        <taxon>Heteroconchia</taxon>
        <taxon>Euheterodonta</taxon>
        <taxon>Imparidentia</taxon>
        <taxon>Neoheterodontei</taxon>
        <taxon>Myida</taxon>
        <taxon>Dreissenoidea</taxon>
        <taxon>Dreissenidae</taxon>
        <taxon>Dreissena</taxon>
    </lineage>
</organism>
<protein>
    <submittedName>
        <fullName evidence="1">Uncharacterized protein</fullName>
    </submittedName>
</protein>
<reference evidence="1" key="1">
    <citation type="journal article" date="2019" name="bioRxiv">
        <title>The Genome of the Zebra Mussel, Dreissena polymorpha: A Resource for Invasive Species Research.</title>
        <authorList>
            <person name="McCartney M.A."/>
            <person name="Auch B."/>
            <person name="Kono T."/>
            <person name="Mallez S."/>
            <person name="Zhang Y."/>
            <person name="Obille A."/>
            <person name="Becker A."/>
            <person name="Abrahante J.E."/>
            <person name="Garbe J."/>
            <person name="Badalamenti J.P."/>
            <person name="Herman A."/>
            <person name="Mangelson H."/>
            <person name="Liachko I."/>
            <person name="Sullivan S."/>
            <person name="Sone E.D."/>
            <person name="Koren S."/>
            <person name="Silverstein K.A.T."/>
            <person name="Beckman K.B."/>
            <person name="Gohl D.M."/>
        </authorList>
    </citation>
    <scope>NUCLEOTIDE SEQUENCE</scope>
    <source>
        <strain evidence="1">Duluth1</strain>
        <tissue evidence="1">Whole animal</tissue>
    </source>
</reference>
<accession>A0A9D4MLY3</accession>
<keyword evidence="2" id="KW-1185">Reference proteome</keyword>
<comment type="caution">
    <text evidence="1">The sequence shown here is derived from an EMBL/GenBank/DDBJ whole genome shotgun (WGS) entry which is preliminary data.</text>
</comment>
<name>A0A9D4MLY3_DREPO</name>
<reference evidence="1" key="2">
    <citation type="submission" date="2020-11" db="EMBL/GenBank/DDBJ databases">
        <authorList>
            <person name="McCartney M.A."/>
            <person name="Auch B."/>
            <person name="Kono T."/>
            <person name="Mallez S."/>
            <person name="Becker A."/>
            <person name="Gohl D.M."/>
            <person name="Silverstein K.A.T."/>
            <person name="Koren S."/>
            <person name="Bechman K.B."/>
            <person name="Herman A."/>
            <person name="Abrahante J.E."/>
            <person name="Garbe J."/>
        </authorList>
    </citation>
    <scope>NUCLEOTIDE SEQUENCE</scope>
    <source>
        <strain evidence="1">Duluth1</strain>
        <tissue evidence="1">Whole animal</tissue>
    </source>
</reference>
<gene>
    <name evidence="1" type="ORF">DPMN_002263</name>
</gene>
<dbReference type="Proteomes" id="UP000828390">
    <property type="component" value="Unassembled WGS sequence"/>
</dbReference>
<evidence type="ECO:0000313" key="1">
    <source>
        <dbReference type="EMBL" id="KAH3878374.1"/>
    </source>
</evidence>